<keyword evidence="3" id="KW-1185">Reference proteome</keyword>
<sequence>MESRLDSLFAKFWQQLESRQLYHAPSQPKDHPHDLQAPDHHRESSPLTVKKAQIWWSRKRHKQWSSPKLKVAHMLKSKHGDKPEKQRRALFLIYVLICRLSSSTKRLKHSFKEMHSALPTEGTG</sequence>
<accession>A0AAD1RH01</accession>
<organism evidence="2 3">
    <name type="scientific">Pelobates cultripes</name>
    <name type="common">Western spadefoot toad</name>
    <dbReference type="NCBI Taxonomy" id="61616"/>
    <lineage>
        <taxon>Eukaryota</taxon>
        <taxon>Metazoa</taxon>
        <taxon>Chordata</taxon>
        <taxon>Craniata</taxon>
        <taxon>Vertebrata</taxon>
        <taxon>Euteleostomi</taxon>
        <taxon>Amphibia</taxon>
        <taxon>Batrachia</taxon>
        <taxon>Anura</taxon>
        <taxon>Pelobatoidea</taxon>
        <taxon>Pelobatidae</taxon>
        <taxon>Pelobates</taxon>
    </lineage>
</organism>
<feature type="region of interest" description="Disordered" evidence="1">
    <location>
        <begin position="23"/>
        <end position="46"/>
    </location>
</feature>
<reference evidence="2" key="1">
    <citation type="submission" date="2022-03" db="EMBL/GenBank/DDBJ databases">
        <authorList>
            <person name="Alioto T."/>
            <person name="Alioto T."/>
            <person name="Gomez Garrido J."/>
        </authorList>
    </citation>
    <scope>NUCLEOTIDE SEQUENCE</scope>
</reference>
<dbReference type="Proteomes" id="UP001295444">
    <property type="component" value="Chromosome 02"/>
</dbReference>
<evidence type="ECO:0000313" key="3">
    <source>
        <dbReference type="Proteomes" id="UP001295444"/>
    </source>
</evidence>
<name>A0AAD1RH01_PELCU</name>
<protein>
    <submittedName>
        <fullName evidence="2">Uncharacterized protein</fullName>
    </submittedName>
</protein>
<dbReference type="AlphaFoldDB" id="A0AAD1RH01"/>
<evidence type="ECO:0000256" key="1">
    <source>
        <dbReference type="SAM" id="MobiDB-lite"/>
    </source>
</evidence>
<proteinExistence type="predicted"/>
<feature type="compositionally biased region" description="Basic and acidic residues" evidence="1">
    <location>
        <begin position="28"/>
        <end position="44"/>
    </location>
</feature>
<gene>
    <name evidence="2" type="ORF">PECUL_23A022691</name>
</gene>
<evidence type="ECO:0000313" key="2">
    <source>
        <dbReference type="EMBL" id="CAH2253358.1"/>
    </source>
</evidence>
<dbReference type="EMBL" id="OW240913">
    <property type="protein sequence ID" value="CAH2253358.1"/>
    <property type="molecule type" value="Genomic_DNA"/>
</dbReference>